<accession>A0A1F4SSY4</accession>
<protein>
    <recommendedName>
        <fullName evidence="3">Nucleotidyl transferase AbiEii/AbiGii toxin family protein</fullName>
    </recommendedName>
</protein>
<dbReference type="InterPro" id="IPR014942">
    <property type="entry name" value="AbiEii"/>
</dbReference>
<dbReference type="AlphaFoldDB" id="A0A1F4SSY4"/>
<proteinExistence type="predicted"/>
<sequence>MEATKDLLKNLIQTAESQNNVFKRNILKEHLQLLILDFMYSSSKYSELIFYGGSCLKHCFNLQRLSEDLDFVDVKKEIKLSELARDIERYFKEKTDLHLTAAIQKFRIYLKFPILHELKLSEKGGSDFLFLKVEVFNDFTCKEYTTRIIPIFKQNKSILIKTFDLPTLMATKIMAIFHRKWEKRDKKGNILASVKGRDYFDLMWYLQKKIKPNIKCLKGIKDEKMLKEELLTAISKIDTRSIAFDLEALIGDMNFVHNLSGNIKEILKQEILNI</sequence>
<organism evidence="1 2">
    <name type="scientific">candidate division WOR-1 bacterium RIFOXYB2_FULL_37_13</name>
    <dbReference type="NCBI Taxonomy" id="1802579"/>
    <lineage>
        <taxon>Bacteria</taxon>
        <taxon>Bacillati</taxon>
        <taxon>Saganbacteria</taxon>
    </lineage>
</organism>
<reference evidence="1 2" key="1">
    <citation type="journal article" date="2016" name="Nat. Commun.">
        <title>Thousands of microbial genomes shed light on interconnected biogeochemical processes in an aquifer system.</title>
        <authorList>
            <person name="Anantharaman K."/>
            <person name="Brown C.T."/>
            <person name="Hug L.A."/>
            <person name="Sharon I."/>
            <person name="Castelle C.J."/>
            <person name="Probst A.J."/>
            <person name="Thomas B.C."/>
            <person name="Singh A."/>
            <person name="Wilkins M.J."/>
            <person name="Karaoz U."/>
            <person name="Brodie E.L."/>
            <person name="Williams K.H."/>
            <person name="Hubbard S.S."/>
            <person name="Banfield J.F."/>
        </authorList>
    </citation>
    <scope>NUCLEOTIDE SEQUENCE [LARGE SCALE GENOMIC DNA]</scope>
</reference>
<dbReference type="Gene3D" id="3.10.450.620">
    <property type="entry name" value="JHP933, nucleotidyltransferase-like core domain"/>
    <property type="match status" value="1"/>
</dbReference>
<dbReference type="STRING" id="1802579.A2310_02930"/>
<evidence type="ECO:0000313" key="1">
    <source>
        <dbReference type="EMBL" id="OGC23538.1"/>
    </source>
</evidence>
<name>A0A1F4SSY4_UNCSA</name>
<dbReference type="EMBL" id="MEUB01000017">
    <property type="protein sequence ID" value="OGC23538.1"/>
    <property type="molecule type" value="Genomic_DNA"/>
</dbReference>
<dbReference type="Pfam" id="PF08843">
    <property type="entry name" value="AbiEii"/>
    <property type="match status" value="1"/>
</dbReference>
<dbReference type="Proteomes" id="UP000178417">
    <property type="component" value="Unassembled WGS sequence"/>
</dbReference>
<gene>
    <name evidence="1" type="ORF">A2310_02930</name>
</gene>
<evidence type="ECO:0008006" key="3">
    <source>
        <dbReference type="Google" id="ProtNLM"/>
    </source>
</evidence>
<comment type="caution">
    <text evidence="1">The sequence shown here is derived from an EMBL/GenBank/DDBJ whole genome shotgun (WGS) entry which is preliminary data.</text>
</comment>
<evidence type="ECO:0000313" key="2">
    <source>
        <dbReference type="Proteomes" id="UP000178417"/>
    </source>
</evidence>